<dbReference type="PANTHER" id="PTHR34293">
    <property type="entry name" value="HTH-TYPE TRANSCRIPTIONAL REGULATOR TRMBL2"/>
    <property type="match status" value="1"/>
</dbReference>
<dbReference type="InterPro" id="IPR016032">
    <property type="entry name" value="Sig_transdc_resp-reg_C-effctor"/>
</dbReference>
<dbReference type="Gene3D" id="1.10.10.10">
    <property type="entry name" value="Winged helix-like DNA-binding domain superfamily/Winged helix DNA-binding domain"/>
    <property type="match status" value="1"/>
</dbReference>
<organism evidence="1 2">
    <name type="scientific">Microlunatus aurantiacus</name>
    <dbReference type="NCBI Taxonomy" id="446786"/>
    <lineage>
        <taxon>Bacteria</taxon>
        <taxon>Bacillati</taxon>
        <taxon>Actinomycetota</taxon>
        <taxon>Actinomycetes</taxon>
        <taxon>Propionibacteriales</taxon>
        <taxon>Propionibacteriaceae</taxon>
        <taxon>Microlunatus</taxon>
    </lineage>
</organism>
<reference evidence="2" key="1">
    <citation type="journal article" date="2019" name="Int. J. Syst. Evol. Microbiol.">
        <title>The Global Catalogue of Microorganisms (GCM) 10K type strain sequencing project: providing services to taxonomists for standard genome sequencing and annotation.</title>
        <authorList>
            <consortium name="The Broad Institute Genomics Platform"/>
            <consortium name="The Broad Institute Genome Sequencing Center for Infectious Disease"/>
            <person name="Wu L."/>
            <person name="Ma J."/>
        </authorList>
    </citation>
    <scope>NUCLEOTIDE SEQUENCE [LARGE SCALE GENOMIC DNA]</scope>
    <source>
        <strain evidence="2">JCM 16548</strain>
    </source>
</reference>
<sequence>MLQSLGVSGSAEALYMLLAPLDAASETELAELATGDPQETAALLVELQDLGLARPTGSGAWEPLPLLAAVAGLKIRRVAEIEAATTAAETLQNRLLARTQDHGEGYVNILVGREAILETRLELCETAVRDLCAFDKPPYVASRQNVTTAALSVEPEWQALDRGVNLRCVYHPGFDEDRLTELALFATKGEQSRTAPVPMKLLLADQQAALIPSMRSYEPGQELRASVVRHPLLVEALQWLFEAVWDASVPIVTTASVTESDPRRQMLISLMMTGSTDSAIATQLGINVRSVRRWISELMDDLGVTTRLQLGAALVRADNLGQVSYMRPRGGQRTTPEPRRAQG</sequence>
<dbReference type="InterPro" id="IPR036388">
    <property type="entry name" value="WH-like_DNA-bd_sf"/>
</dbReference>
<dbReference type="PANTHER" id="PTHR34293:SF1">
    <property type="entry name" value="HTH-TYPE TRANSCRIPTIONAL REGULATOR TRMBL2"/>
    <property type="match status" value="1"/>
</dbReference>
<gene>
    <name evidence="1" type="ORF">GCM10022204_27560</name>
</gene>
<accession>A0ABP7DTV5</accession>
<dbReference type="SUPFAM" id="SSF46894">
    <property type="entry name" value="C-terminal effector domain of the bipartite response regulators"/>
    <property type="match status" value="1"/>
</dbReference>
<protein>
    <submittedName>
        <fullName evidence="1">LuxR family transcriptional regulator</fullName>
    </submittedName>
</protein>
<keyword evidence="2" id="KW-1185">Reference proteome</keyword>
<evidence type="ECO:0000313" key="1">
    <source>
        <dbReference type="EMBL" id="GAA3707976.1"/>
    </source>
</evidence>
<dbReference type="Proteomes" id="UP001500051">
    <property type="component" value="Unassembled WGS sequence"/>
</dbReference>
<evidence type="ECO:0000313" key="2">
    <source>
        <dbReference type="Proteomes" id="UP001500051"/>
    </source>
</evidence>
<proteinExistence type="predicted"/>
<dbReference type="RefSeq" id="WP_344812966.1">
    <property type="nucleotide sequence ID" value="NZ_BAAAYX010000012.1"/>
</dbReference>
<name>A0ABP7DTV5_9ACTN</name>
<dbReference type="EMBL" id="BAAAYX010000012">
    <property type="protein sequence ID" value="GAA3707976.1"/>
    <property type="molecule type" value="Genomic_DNA"/>
</dbReference>
<dbReference type="InterPro" id="IPR051797">
    <property type="entry name" value="TrmB-like"/>
</dbReference>
<comment type="caution">
    <text evidence="1">The sequence shown here is derived from an EMBL/GenBank/DDBJ whole genome shotgun (WGS) entry which is preliminary data.</text>
</comment>